<evidence type="ECO:0000313" key="2">
    <source>
        <dbReference type="Proteomes" id="UP000319801"/>
    </source>
</evidence>
<dbReference type="AlphaFoldDB" id="A0A556TMT2"/>
<protein>
    <submittedName>
        <fullName evidence="1">Uncharacterized protein</fullName>
    </submittedName>
</protein>
<proteinExistence type="predicted"/>
<dbReference type="Proteomes" id="UP000319801">
    <property type="component" value="Unassembled WGS sequence"/>
</dbReference>
<reference evidence="1 2" key="1">
    <citation type="journal article" date="2019" name="Genome Biol. Evol.">
        <title>Whole-Genome Sequencing of the Giant Devil Catfish, Bagarius yarrelli.</title>
        <authorList>
            <person name="Jiang W."/>
            <person name="Lv Y."/>
            <person name="Cheng L."/>
            <person name="Yang K."/>
            <person name="Chao B."/>
            <person name="Wang X."/>
            <person name="Li Y."/>
            <person name="Pan X."/>
            <person name="You X."/>
            <person name="Zhang Y."/>
            <person name="Yang J."/>
            <person name="Li J."/>
            <person name="Zhang X."/>
            <person name="Liu S."/>
            <person name="Sun C."/>
            <person name="Yang J."/>
            <person name="Shi Q."/>
        </authorList>
    </citation>
    <scope>NUCLEOTIDE SEQUENCE [LARGE SCALE GENOMIC DNA]</scope>
    <source>
        <strain evidence="1">JWS20170419001</strain>
        <tissue evidence="1">Muscle</tissue>
    </source>
</reference>
<name>A0A556TMT2_BAGYA</name>
<keyword evidence="2" id="KW-1185">Reference proteome</keyword>
<evidence type="ECO:0000313" key="1">
    <source>
        <dbReference type="EMBL" id="TSK22644.1"/>
    </source>
</evidence>
<organism evidence="1 2">
    <name type="scientific">Bagarius yarrelli</name>
    <name type="common">Goonch</name>
    <name type="synonym">Bagrus yarrelli</name>
    <dbReference type="NCBI Taxonomy" id="175774"/>
    <lineage>
        <taxon>Eukaryota</taxon>
        <taxon>Metazoa</taxon>
        <taxon>Chordata</taxon>
        <taxon>Craniata</taxon>
        <taxon>Vertebrata</taxon>
        <taxon>Euteleostomi</taxon>
        <taxon>Actinopterygii</taxon>
        <taxon>Neopterygii</taxon>
        <taxon>Teleostei</taxon>
        <taxon>Ostariophysi</taxon>
        <taxon>Siluriformes</taxon>
        <taxon>Sisoridae</taxon>
        <taxon>Sisorinae</taxon>
        <taxon>Bagarius</taxon>
    </lineage>
</organism>
<comment type="caution">
    <text evidence="1">The sequence shown here is derived from an EMBL/GenBank/DDBJ whole genome shotgun (WGS) entry which is preliminary data.</text>
</comment>
<sequence length="98" mass="10741">MRGDALPALREKQHNTPSTTLHYTTLHYTSILPRSFRLSVTSFLYQLATGALFPLVEKRCSSSGNSGTKALFSSAPGEECHLSLNVSLGQVEEEDGRE</sequence>
<accession>A0A556TMT2</accession>
<dbReference type="EMBL" id="VCAZ01000006">
    <property type="protein sequence ID" value="TSK22644.1"/>
    <property type="molecule type" value="Genomic_DNA"/>
</dbReference>
<gene>
    <name evidence="1" type="ORF">Baya_2002</name>
</gene>